<sequence length="434" mass="48006">MVVDILIPASHLRMLDVGYFDNLLGSSPRIPSALLQLSNLCVLLIKDVGANGIGFLKVLKSPVLSLGVATANSLPLEVSHLGSIASTLSFLEVTSNEFLFKPTDVIFPCVETLRLPTLICVPSTSISHSFPNLKRLDLYLTSELGFAQIQEDHDVNRAELARYNGPIPKLKTLVGDPFALYQSALYCPVEKLIIDPIDEERATLALLPFARSCRPSILSLTLEYDEDVFGYLEPFSTELASATELKELWILVRFSRGFEEDGDMGDFINDLPYRLGKLPVQSLSVSFAFPRCESAQMDDWDHFLVNFDNLDSWIPNVVDAFPTLRHLIVFSLGACTQDRHVIDAEGDRGRRVVKTDFDFEGPWSFGYSYYVEEVPNEPSCLFDPSLSTARATTLGIGPADGRQASSFFESMYAGLHDILGLDDGSSDNDSLDVP</sequence>
<name>A0AAD5YLK1_9APHY</name>
<proteinExistence type="predicted"/>
<dbReference type="EMBL" id="JANAWD010000067">
    <property type="protein sequence ID" value="KAJ3488413.1"/>
    <property type="molecule type" value="Genomic_DNA"/>
</dbReference>
<protein>
    <submittedName>
        <fullName evidence="1">Uncharacterized protein</fullName>
    </submittedName>
</protein>
<dbReference type="AlphaFoldDB" id="A0AAD5YLK1"/>
<evidence type="ECO:0000313" key="2">
    <source>
        <dbReference type="Proteomes" id="UP001212997"/>
    </source>
</evidence>
<accession>A0AAD5YLK1</accession>
<gene>
    <name evidence="1" type="ORF">NLI96_g2868</name>
</gene>
<dbReference type="Proteomes" id="UP001212997">
    <property type="component" value="Unassembled WGS sequence"/>
</dbReference>
<keyword evidence="2" id="KW-1185">Reference proteome</keyword>
<organism evidence="1 2">
    <name type="scientific">Meripilus lineatus</name>
    <dbReference type="NCBI Taxonomy" id="2056292"/>
    <lineage>
        <taxon>Eukaryota</taxon>
        <taxon>Fungi</taxon>
        <taxon>Dikarya</taxon>
        <taxon>Basidiomycota</taxon>
        <taxon>Agaricomycotina</taxon>
        <taxon>Agaricomycetes</taxon>
        <taxon>Polyporales</taxon>
        <taxon>Meripilaceae</taxon>
        <taxon>Meripilus</taxon>
    </lineage>
</organism>
<evidence type="ECO:0000313" key="1">
    <source>
        <dbReference type="EMBL" id="KAJ3488413.1"/>
    </source>
</evidence>
<comment type="caution">
    <text evidence="1">The sequence shown here is derived from an EMBL/GenBank/DDBJ whole genome shotgun (WGS) entry which is preliminary data.</text>
</comment>
<reference evidence="1" key="1">
    <citation type="submission" date="2022-07" db="EMBL/GenBank/DDBJ databases">
        <title>Genome Sequence of Physisporinus lineatus.</title>
        <authorList>
            <person name="Buettner E."/>
        </authorList>
    </citation>
    <scope>NUCLEOTIDE SEQUENCE</scope>
    <source>
        <strain evidence="1">VT162</strain>
    </source>
</reference>